<evidence type="ECO:0000313" key="3">
    <source>
        <dbReference type="Proteomes" id="UP001500635"/>
    </source>
</evidence>
<accession>A0ABP8K457</accession>
<feature type="compositionally biased region" description="Basic and acidic residues" evidence="1">
    <location>
        <begin position="53"/>
        <end position="67"/>
    </location>
</feature>
<feature type="region of interest" description="Disordered" evidence="1">
    <location>
        <begin position="1"/>
        <end position="89"/>
    </location>
</feature>
<sequence>MGVTSYSRTASGCRRSALEDRADTDGDRSGPGDRRPEGLRGGGCRRQTGSGQQDRELLTADAGDHILRPAVGPDHSRGVAEDGVAGAGR</sequence>
<protein>
    <submittedName>
        <fullName evidence="2">Uncharacterized protein</fullName>
    </submittedName>
</protein>
<reference evidence="3" key="1">
    <citation type="journal article" date="2019" name="Int. J. Syst. Evol. Microbiol.">
        <title>The Global Catalogue of Microorganisms (GCM) 10K type strain sequencing project: providing services to taxonomists for standard genome sequencing and annotation.</title>
        <authorList>
            <consortium name="The Broad Institute Genomics Platform"/>
            <consortium name="The Broad Institute Genome Sequencing Center for Infectious Disease"/>
            <person name="Wu L."/>
            <person name="Ma J."/>
        </authorList>
    </citation>
    <scope>NUCLEOTIDE SEQUENCE [LARGE SCALE GENOMIC DNA]</scope>
    <source>
        <strain evidence="3">JCM 17688</strain>
    </source>
</reference>
<proteinExistence type="predicted"/>
<dbReference type="EMBL" id="BAABFR010000074">
    <property type="protein sequence ID" value="GAA4399822.1"/>
    <property type="molecule type" value="Genomic_DNA"/>
</dbReference>
<organism evidence="2 3">
    <name type="scientific">Tsukamurella soli</name>
    <dbReference type="NCBI Taxonomy" id="644556"/>
    <lineage>
        <taxon>Bacteria</taxon>
        <taxon>Bacillati</taxon>
        <taxon>Actinomycetota</taxon>
        <taxon>Actinomycetes</taxon>
        <taxon>Mycobacteriales</taxon>
        <taxon>Tsukamurellaceae</taxon>
        <taxon>Tsukamurella</taxon>
    </lineage>
</organism>
<gene>
    <name evidence="2" type="ORF">GCM10023147_37770</name>
</gene>
<evidence type="ECO:0000256" key="1">
    <source>
        <dbReference type="SAM" id="MobiDB-lite"/>
    </source>
</evidence>
<keyword evidence="3" id="KW-1185">Reference proteome</keyword>
<dbReference type="Proteomes" id="UP001500635">
    <property type="component" value="Unassembled WGS sequence"/>
</dbReference>
<feature type="compositionally biased region" description="Polar residues" evidence="1">
    <location>
        <begin position="1"/>
        <end position="10"/>
    </location>
</feature>
<evidence type="ECO:0000313" key="2">
    <source>
        <dbReference type="EMBL" id="GAA4399822.1"/>
    </source>
</evidence>
<comment type="caution">
    <text evidence="2">The sequence shown here is derived from an EMBL/GenBank/DDBJ whole genome shotgun (WGS) entry which is preliminary data.</text>
</comment>
<name>A0ABP8K457_9ACTN</name>
<feature type="compositionally biased region" description="Basic and acidic residues" evidence="1">
    <location>
        <begin position="16"/>
        <end position="38"/>
    </location>
</feature>